<gene>
    <name evidence="1" type="ORF">FH971_10880</name>
</gene>
<dbReference type="KEGG" id="spol:FH971_10880"/>
<proteinExistence type="predicted"/>
<sequence length="72" mass="8153">MSSNYLSSRIKNSYRKNPNSYSIIYTRLHGCGSGQVLQAIYALQTAQRINTKTLSSASISWGYDGFIYTYSR</sequence>
<name>A0A4Y5YL94_9GAMM</name>
<dbReference type="AlphaFoldDB" id="A0A4Y5YL94"/>
<dbReference type="Proteomes" id="UP000319809">
    <property type="component" value="Chromosome"/>
</dbReference>
<accession>A0A4Y5YL94</accession>
<evidence type="ECO:0000313" key="1">
    <source>
        <dbReference type="EMBL" id="QDE33229.1"/>
    </source>
</evidence>
<organism evidence="1 2">
    <name type="scientific">Shewanella polaris</name>
    <dbReference type="NCBI Taxonomy" id="2588449"/>
    <lineage>
        <taxon>Bacteria</taxon>
        <taxon>Pseudomonadati</taxon>
        <taxon>Pseudomonadota</taxon>
        <taxon>Gammaproteobacteria</taxon>
        <taxon>Alteromonadales</taxon>
        <taxon>Shewanellaceae</taxon>
        <taxon>Shewanella</taxon>
    </lineage>
</organism>
<protein>
    <submittedName>
        <fullName evidence="1">Uncharacterized protein</fullName>
    </submittedName>
</protein>
<keyword evidence="2" id="KW-1185">Reference proteome</keyword>
<dbReference type="EMBL" id="CP041036">
    <property type="protein sequence ID" value="QDE33229.1"/>
    <property type="molecule type" value="Genomic_DNA"/>
</dbReference>
<evidence type="ECO:0000313" key="2">
    <source>
        <dbReference type="Proteomes" id="UP000319809"/>
    </source>
</evidence>
<reference evidence="1 2" key="1">
    <citation type="submission" date="2019-06" db="EMBL/GenBank/DDBJ databases">
        <title>The genome of Shewanella sp. SM1901.</title>
        <authorList>
            <person name="Cha Q."/>
        </authorList>
    </citation>
    <scope>NUCLEOTIDE SEQUENCE [LARGE SCALE GENOMIC DNA]</scope>
    <source>
        <strain evidence="1 2">SM1901</strain>
    </source>
</reference>